<gene>
    <name evidence="1" type="primary">cas7</name>
    <name evidence="1" type="ORF">NCTC10254_00532</name>
</gene>
<proteinExistence type="predicted"/>
<sequence>MFAVISCTAIPDHVRGFLTRFFSEVSTGLYVGIVSPVVLDNLWARIDGTITMGSFTLVHSCHEREQGFNIRMTGPQSRPLFDMDGLLLTSRVPQDDEPELDEEDTEDAA</sequence>
<dbReference type="Proteomes" id="UP000249886">
    <property type="component" value="Unassembled WGS sequence"/>
</dbReference>
<dbReference type="Gene3D" id="3.30.70.240">
    <property type="match status" value="1"/>
</dbReference>
<reference evidence="1 2" key="1">
    <citation type="submission" date="2018-06" db="EMBL/GenBank/DDBJ databases">
        <authorList>
            <consortium name="Pathogen Informatics"/>
            <person name="Doyle S."/>
        </authorList>
    </citation>
    <scope>NUCLEOTIDE SEQUENCE [LARGE SCALE GENOMIC DNA]</scope>
    <source>
        <strain evidence="1 2">NCTC10254</strain>
    </source>
</reference>
<name>A0A6H9XJG7_9CORY</name>
<dbReference type="AlphaFoldDB" id="A0A6H9XJG7"/>
<dbReference type="NCBIfam" id="TIGR01873">
    <property type="entry name" value="cas_CT1978"/>
    <property type="match status" value="1"/>
</dbReference>
<evidence type="ECO:0000313" key="1">
    <source>
        <dbReference type="EMBL" id="SPW24166.1"/>
    </source>
</evidence>
<protein>
    <submittedName>
        <fullName evidence="1">CRISPR-associated protein</fullName>
    </submittedName>
</protein>
<dbReference type="RefSeq" id="WP_005524224.1">
    <property type="nucleotide sequence ID" value="NZ_CAUUEQ010000079.1"/>
</dbReference>
<dbReference type="EMBL" id="UARK01000001">
    <property type="protein sequence ID" value="SPW24166.1"/>
    <property type="molecule type" value="Genomic_DNA"/>
</dbReference>
<accession>A0A6H9XJG7</accession>
<dbReference type="Pfam" id="PF09707">
    <property type="entry name" value="Cas_Cas2CT1978"/>
    <property type="match status" value="1"/>
</dbReference>
<evidence type="ECO:0000313" key="2">
    <source>
        <dbReference type="Proteomes" id="UP000249886"/>
    </source>
</evidence>
<dbReference type="InterPro" id="IPR010152">
    <property type="entry name" value="CRISPR-assoc_prot_Cas2_sub"/>
</dbReference>
<organism evidence="1 2">
    <name type="scientific">Corynebacterium matruchotii</name>
    <dbReference type="NCBI Taxonomy" id="43768"/>
    <lineage>
        <taxon>Bacteria</taxon>
        <taxon>Bacillati</taxon>
        <taxon>Actinomycetota</taxon>
        <taxon>Actinomycetes</taxon>
        <taxon>Mycobacteriales</taxon>
        <taxon>Corynebacteriaceae</taxon>
        <taxon>Corynebacterium</taxon>
    </lineage>
</organism>
<comment type="caution">
    <text evidence="1">The sequence shown here is derived from an EMBL/GenBank/DDBJ whole genome shotgun (WGS) entry which is preliminary data.</text>
</comment>
<dbReference type="GeneID" id="84573038"/>